<keyword evidence="3" id="KW-1185">Reference proteome</keyword>
<dbReference type="Proteomes" id="UP000807025">
    <property type="component" value="Unassembled WGS sequence"/>
</dbReference>
<evidence type="ECO:0000313" key="3">
    <source>
        <dbReference type="Proteomes" id="UP000807025"/>
    </source>
</evidence>
<proteinExistence type="predicted"/>
<feature type="domain" description="Calcineurin-like phosphoesterase" evidence="1">
    <location>
        <begin position="68"/>
        <end position="262"/>
    </location>
</feature>
<dbReference type="SUPFAM" id="SSF56300">
    <property type="entry name" value="Metallo-dependent phosphatases"/>
    <property type="match status" value="1"/>
</dbReference>
<dbReference type="Gene3D" id="3.60.21.10">
    <property type="match status" value="1"/>
</dbReference>
<dbReference type="InterPro" id="IPR004843">
    <property type="entry name" value="Calcineurin-like_PHP"/>
</dbReference>
<dbReference type="AlphaFoldDB" id="A0A9P5ZYX9"/>
<organism evidence="2 3">
    <name type="scientific">Pleurotus eryngii</name>
    <name type="common">Boletus of the steppes</name>
    <dbReference type="NCBI Taxonomy" id="5323"/>
    <lineage>
        <taxon>Eukaryota</taxon>
        <taxon>Fungi</taxon>
        <taxon>Dikarya</taxon>
        <taxon>Basidiomycota</taxon>
        <taxon>Agaricomycotina</taxon>
        <taxon>Agaricomycetes</taxon>
        <taxon>Agaricomycetidae</taxon>
        <taxon>Agaricales</taxon>
        <taxon>Pleurotineae</taxon>
        <taxon>Pleurotaceae</taxon>
        <taxon>Pleurotus</taxon>
    </lineage>
</organism>
<comment type="caution">
    <text evidence="2">The sequence shown here is derived from an EMBL/GenBank/DDBJ whole genome shotgun (WGS) entry which is preliminary data.</text>
</comment>
<dbReference type="Pfam" id="PF00149">
    <property type="entry name" value="Metallophos"/>
    <property type="match status" value="1"/>
</dbReference>
<dbReference type="OrthoDB" id="630188at2759"/>
<protein>
    <submittedName>
        <fullName evidence="2">Metallo-dependent phosphatase</fullName>
    </submittedName>
</protein>
<dbReference type="PANTHER" id="PTHR12905:SF0">
    <property type="entry name" value="CALCINEURIN-LIKE PHOSPHOESTERASE DOMAIN-CONTAINING PROTEIN"/>
    <property type="match status" value="1"/>
</dbReference>
<evidence type="ECO:0000259" key="1">
    <source>
        <dbReference type="Pfam" id="PF00149"/>
    </source>
</evidence>
<dbReference type="InterPro" id="IPR051693">
    <property type="entry name" value="UPF0046_metallophosphoest"/>
</dbReference>
<gene>
    <name evidence="2" type="ORF">BDN71DRAFT_1449186</name>
</gene>
<dbReference type="GO" id="GO:0016787">
    <property type="term" value="F:hydrolase activity"/>
    <property type="evidence" value="ECO:0007669"/>
    <property type="project" value="InterPro"/>
</dbReference>
<name>A0A9P5ZYX9_PLEER</name>
<dbReference type="EMBL" id="MU154575">
    <property type="protein sequence ID" value="KAF9494281.1"/>
    <property type="molecule type" value="Genomic_DNA"/>
</dbReference>
<dbReference type="PANTHER" id="PTHR12905">
    <property type="entry name" value="METALLOPHOSPHOESTERASE"/>
    <property type="match status" value="1"/>
</dbReference>
<dbReference type="CDD" id="cd07379">
    <property type="entry name" value="MPP_239FB"/>
    <property type="match status" value="1"/>
</dbReference>
<accession>A0A9P5ZYX9</accession>
<dbReference type="InterPro" id="IPR029052">
    <property type="entry name" value="Metallo-depent_PP-like"/>
</dbReference>
<sequence length="374" mass="41773">MSLRNHLKSLMAGRSGSPLLLHHDTEASTSSDIPYSPSSLTSTDAIVHLEYEPAQIPAKPTQDGSWTRFICISDTHSRTFDVPDGDVLLHSGDLTPTGSVEHFKRTMEWLYKLPHAHKIIIAGNHDLPLHRDWYETNHERWHARGKQPLEPILDMLKGDKARRHRIVYLQDERYEFRVDGRAWSVYGSPWSPEFFNWAFNYTSDEAEGIISRIPPTDILLTHGPPYKVFDRVKFGDNVGCQVLAGRLPQLRPRLHVFGHIHEAHGAQIVDWDTMPDLANFVDDTEWDVASDVTIHSAGSANEDTAAALQPKELSGSTTFPGTTSATEESIVSGRRFTVFANAANWPSGARASRDGARVPFAGPGFQPVIVDLKN</sequence>
<reference evidence="2" key="1">
    <citation type="submission" date="2020-11" db="EMBL/GenBank/DDBJ databases">
        <authorList>
            <consortium name="DOE Joint Genome Institute"/>
            <person name="Ahrendt S."/>
            <person name="Riley R."/>
            <person name="Andreopoulos W."/>
            <person name="Labutti K."/>
            <person name="Pangilinan J."/>
            <person name="Ruiz-Duenas F.J."/>
            <person name="Barrasa J.M."/>
            <person name="Sanchez-Garcia M."/>
            <person name="Camarero S."/>
            <person name="Miyauchi S."/>
            <person name="Serrano A."/>
            <person name="Linde D."/>
            <person name="Babiker R."/>
            <person name="Drula E."/>
            <person name="Ayuso-Fernandez I."/>
            <person name="Pacheco R."/>
            <person name="Padilla G."/>
            <person name="Ferreira P."/>
            <person name="Barriuso J."/>
            <person name="Kellner H."/>
            <person name="Castanera R."/>
            <person name="Alfaro M."/>
            <person name="Ramirez L."/>
            <person name="Pisabarro A.G."/>
            <person name="Kuo A."/>
            <person name="Tritt A."/>
            <person name="Lipzen A."/>
            <person name="He G."/>
            <person name="Yan M."/>
            <person name="Ng V."/>
            <person name="Cullen D."/>
            <person name="Martin F."/>
            <person name="Rosso M.-N."/>
            <person name="Henrissat B."/>
            <person name="Hibbett D."/>
            <person name="Martinez A.T."/>
            <person name="Grigoriev I.V."/>
        </authorList>
    </citation>
    <scope>NUCLEOTIDE SEQUENCE</scope>
    <source>
        <strain evidence="2">ATCC 90797</strain>
    </source>
</reference>
<evidence type="ECO:0000313" key="2">
    <source>
        <dbReference type="EMBL" id="KAF9494281.1"/>
    </source>
</evidence>